<gene>
    <name evidence="2" type="ORF">FHU34_112417</name>
</gene>
<protein>
    <submittedName>
        <fullName evidence="2">Uncharacterized protein DUF1446</fullName>
    </submittedName>
</protein>
<organism evidence="2 3">
    <name type="scientific">Micromonospora taraxaci</name>
    <dbReference type="NCBI Taxonomy" id="1316803"/>
    <lineage>
        <taxon>Bacteria</taxon>
        <taxon>Bacillati</taxon>
        <taxon>Actinomycetota</taxon>
        <taxon>Actinomycetes</taxon>
        <taxon>Micromonosporales</taxon>
        <taxon>Micromonosporaceae</taxon>
        <taxon>Micromonospora</taxon>
    </lineage>
</organism>
<sequence length="468" mass="49848">MTGSYPRNEETVTRDCVRILVPSGMLGSGFPPEIVDRGLELGADVIAVDGGSTDSGPYYLGTGTAKTTAAAVARDLRLLLRAAAKARIPLIVGSCGTSGTDSGVDWVAGIARGILAEEALDLRVATIYSEQRAIDLKDHLDKGRIHPLPPAGDLDPATLDSCQHIVAMMGHEPIAEALAGGADVVLAGRATDTALAAAFPLMAGMPAGPTWHAAKIIECGAQCTTNPRSSGVFATIDATGFTVEPLDPAVACTPTSVAAHMLYETADPFSMREPAGTLMVADATYRALDERRVRVEGSRFEPAPYTNKLEGARITGYETMSFTAIRDPHILGQITTWAQLLRRVTTDRVAQTLGLSADDYAFDIRLYGYDAVLEAKDPDTRTPREVGVMLLVSAVDQQTATAVAKIANPLMLHLPTPDMDYLPSLAFPYSPAETERGAAYEFVLNHVVDVDSPTSLFRIHLPEDSDVR</sequence>
<proteinExistence type="predicted"/>
<comment type="caution">
    <text evidence="2">The sequence shown here is derived from an EMBL/GenBank/DDBJ whole genome shotgun (WGS) entry which is preliminary data.</text>
</comment>
<dbReference type="Proteomes" id="UP000317685">
    <property type="component" value="Unassembled WGS sequence"/>
</dbReference>
<dbReference type="AlphaFoldDB" id="A0A561VZN6"/>
<reference evidence="2 3" key="1">
    <citation type="submission" date="2019-06" db="EMBL/GenBank/DDBJ databases">
        <title>Sequencing the genomes of 1000 actinobacteria strains.</title>
        <authorList>
            <person name="Klenk H.-P."/>
        </authorList>
    </citation>
    <scope>NUCLEOTIDE SEQUENCE [LARGE SCALE GENOMIC DNA]</scope>
    <source>
        <strain evidence="2 3">DSM 45885</strain>
    </source>
</reference>
<feature type="domain" description="Acyclic terpene utilisation N-terminal" evidence="1">
    <location>
        <begin position="72"/>
        <end position="413"/>
    </location>
</feature>
<dbReference type="EMBL" id="VIWZ01000001">
    <property type="protein sequence ID" value="TWG17076.1"/>
    <property type="molecule type" value="Genomic_DNA"/>
</dbReference>
<keyword evidence="3" id="KW-1185">Reference proteome</keyword>
<evidence type="ECO:0000313" key="3">
    <source>
        <dbReference type="Proteomes" id="UP000317685"/>
    </source>
</evidence>
<dbReference type="Pfam" id="PF07287">
    <property type="entry name" value="AtuA"/>
    <property type="match status" value="1"/>
</dbReference>
<dbReference type="OrthoDB" id="3756063at2"/>
<dbReference type="InterPro" id="IPR010839">
    <property type="entry name" value="AtuA_N"/>
</dbReference>
<evidence type="ECO:0000259" key="1">
    <source>
        <dbReference type="Pfam" id="PF07287"/>
    </source>
</evidence>
<name>A0A561VZN6_9ACTN</name>
<accession>A0A561VZN6</accession>
<evidence type="ECO:0000313" key="2">
    <source>
        <dbReference type="EMBL" id="TWG17076.1"/>
    </source>
</evidence>